<accession>A0A1E1WUB5</accession>
<dbReference type="GO" id="GO:0045039">
    <property type="term" value="P:protein insertion into mitochondrial inner membrane"/>
    <property type="evidence" value="ECO:0007669"/>
    <property type="project" value="TreeGrafter"/>
</dbReference>
<name>A0A1E1WUB5_PECGO</name>
<sequence length="187" mass="21715">MLRSLAKTSARVPNLGSKVKFPARLKGTIVEKWADYWKNLFIDYKQMLIDLRNDIQDEPKKAFKWTVGLGTLYLLGKNNPDELDFKDNLKRIGNDIVMVSEPCQNPKSIEHLRFLETCYNAGVIHYSNLGIASIMYTSELNDSCDLYKSQCKYLQPSYFSFPSRIVDVGFMGRWWNIYIKTSNYDVN</sequence>
<dbReference type="OrthoDB" id="5970620at2759"/>
<evidence type="ECO:0008006" key="2">
    <source>
        <dbReference type="Google" id="ProtNLM"/>
    </source>
</evidence>
<dbReference type="PANTHER" id="PTHR21435">
    <property type="entry name" value="MITOCHONDRIAL IMPORT INNER MEMBRANE TRANSLOCASE SUBUNIT TIM29"/>
    <property type="match status" value="1"/>
</dbReference>
<proteinExistence type="predicted"/>
<dbReference type="EMBL" id="GDQN01000673">
    <property type="protein sequence ID" value="JAT90381.1"/>
    <property type="molecule type" value="Transcribed_RNA"/>
</dbReference>
<dbReference type="InterPro" id="IPR019322">
    <property type="entry name" value="TIMM29"/>
</dbReference>
<evidence type="ECO:0000313" key="1">
    <source>
        <dbReference type="EMBL" id="JAT90381.1"/>
    </source>
</evidence>
<dbReference type="AlphaFoldDB" id="A0A1E1WUB5"/>
<reference evidence="1" key="1">
    <citation type="submission" date="2015-09" db="EMBL/GenBank/DDBJ databases">
        <title>De novo assembly of Pectinophora gossypiella (Pink Bollworm) gut transcriptome.</title>
        <authorList>
            <person name="Tassone E.E."/>
        </authorList>
    </citation>
    <scope>NUCLEOTIDE SEQUENCE</scope>
</reference>
<dbReference type="PANTHER" id="PTHR21435:SF1">
    <property type="entry name" value="MITOCHONDRIAL IMPORT INNER MEMBRANE TRANSLOCASE SUBUNIT TIM29"/>
    <property type="match status" value="1"/>
</dbReference>
<dbReference type="GO" id="GO:0042721">
    <property type="term" value="C:TIM22 mitochondrial import inner membrane insertion complex"/>
    <property type="evidence" value="ECO:0007669"/>
    <property type="project" value="InterPro"/>
</dbReference>
<gene>
    <name evidence="1" type="ORF">g.19211</name>
</gene>
<protein>
    <recommendedName>
        <fullName evidence="2">Mitochondrial import inner membrane translocase subunit Tim29</fullName>
    </recommendedName>
</protein>
<organism evidence="1">
    <name type="scientific">Pectinophora gossypiella</name>
    <name type="common">Cotton pink bollworm</name>
    <name type="synonym">Depressaria gossypiella</name>
    <dbReference type="NCBI Taxonomy" id="13191"/>
    <lineage>
        <taxon>Eukaryota</taxon>
        <taxon>Metazoa</taxon>
        <taxon>Ecdysozoa</taxon>
        <taxon>Arthropoda</taxon>
        <taxon>Hexapoda</taxon>
        <taxon>Insecta</taxon>
        <taxon>Pterygota</taxon>
        <taxon>Neoptera</taxon>
        <taxon>Endopterygota</taxon>
        <taxon>Lepidoptera</taxon>
        <taxon>Glossata</taxon>
        <taxon>Ditrysia</taxon>
        <taxon>Gelechioidea</taxon>
        <taxon>Gelechiidae</taxon>
        <taxon>Apatetrinae</taxon>
        <taxon>Pectinophora</taxon>
    </lineage>
</organism>
<dbReference type="Pfam" id="PF10171">
    <property type="entry name" value="Tim29"/>
    <property type="match status" value="1"/>
</dbReference>